<proteinExistence type="inferred from homology"/>
<keyword evidence="4" id="KW-1185">Reference proteome</keyword>
<dbReference type="Proteomes" id="UP000505210">
    <property type="component" value="Chromosome"/>
</dbReference>
<reference evidence="3 4" key="1">
    <citation type="submission" date="2020-05" db="EMBL/GenBank/DDBJ databases">
        <title>Complete genome sequence of of a novel Thermoleptolyngbya strain isolated from hot springs of Ganzi, Sichuan China.</title>
        <authorList>
            <person name="Tang J."/>
            <person name="Daroch M."/>
            <person name="Li L."/>
            <person name="Waleron K."/>
            <person name="Waleron M."/>
            <person name="Waleron M."/>
        </authorList>
    </citation>
    <scope>NUCLEOTIDE SEQUENCE [LARGE SCALE GENOMIC DNA]</scope>
    <source>
        <strain evidence="3 4">PKUAC-SCTA183</strain>
    </source>
</reference>
<dbReference type="KEGG" id="theu:HPC62_11670"/>
<evidence type="ECO:0000256" key="2">
    <source>
        <dbReference type="ARBA" id="ARBA00023231"/>
    </source>
</evidence>
<dbReference type="AlphaFoldDB" id="A0A6M8B9D4"/>
<evidence type="ECO:0000313" key="4">
    <source>
        <dbReference type="Proteomes" id="UP000505210"/>
    </source>
</evidence>
<dbReference type="Pfam" id="PF04319">
    <property type="entry name" value="NifZ"/>
    <property type="match status" value="1"/>
</dbReference>
<accession>A0A6M8B9D4</accession>
<dbReference type="RefSeq" id="WP_172355839.1">
    <property type="nucleotide sequence ID" value="NZ_CP053661.1"/>
</dbReference>
<organism evidence="3 4">
    <name type="scientific">Thermoleptolyngbya sichuanensis A183</name>
    <dbReference type="NCBI Taxonomy" id="2737172"/>
    <lineage>
        <taxon>Bacteria</taxon>
        <taxon>Bacillati</taxon>
        <taxon>Cyanobacteriota</taxon>
        <taxon>Cyanophyceae</taxon>
        <taxon>Oculatellales</taxon>
        <taxon>Oculatellaceae</taxon>
        <taxon>Thermoleptolyngbya</taxon>
        <taxon>Thermoleptolyngbya sichuanensis</taxon>
    </lineage>
</organism>
<name>A0A6M8B9D4_9CYAN</name>
<sequence length="98" mass="10995">MRLPETIEIDDPPTFDMGDRVRILKLIRNDGTFPGKEVGAPLAQKGDIGYVVGIGTYLQRAYIYSVHFLESNYVVGCLGRELELTEDRPPLIPQDDDT</sequence>
<evidence type="ECO:0000256" key="1">
    <source>
        <dbReference type="ARBA" id="ARBA00008027"/>
    </source>
</evidence>
<evidence type="ECO:0000313" key="3">
    <source>
        <dbReference type="EMBL" id="QKD82752.1"/>
    </source>
</evidence>
<gene>
    <name evidence="3" type="ORF">HPC62_11670</name>
</gene>
<dbReference type="EMBL" id="CP053661">
    <property type="protein sequence ID" value="QKD82752.1"/>
    <property type="molecule type" value="Genomic_DNA"/>
</dbReference>
<dbReference type="GO" id="GO:0009399">
    <property type="term" value="P:nitrogen fixation"/>
    <property type="evidence" value="ECO:0007669"/>
    <property type="project" value="InterPro"/>
</dbReference>
<comment type="similarity">
    <text evidence="1">Belongs to the NifZ family.</text>
</comment>
<dbReference type="InterPro" id="IPR007415">
    <property type="entry name" value="Nitrogenase_MoFe_mat_NifZ"/>
</dbReference>
<protein>
    <submittedName>
        <fullName evidence="3">Nitrogen fixation protein NifZ</fullName>
    </submittedName>
</protein>
<keyword evidence="2" id="KW-0535">Nitrogen fixation</keyword>